<dbReference type="GO" id="GO:0016747">
    <property type="term" value="F:acyltransferase activity, transferring groups other than amino-acyl groups"/>
    <property type="evidence" value="ECO:0007669"/>
    <property type="project" value="InterPro"/>
</dbReference>
<gene>
    <name evidence="4" type="ORF">SNA_08790</name>
</gene>
<name>A0A0D7CRS6_9ACTN</name>
<dbReference type="PATRIC" id="fig|1240678.4.peg.1839"/>
<evidence type="ECO:0000256" key="1">
    <source>
        <dbReference type="ARBA" id="ARBA00022679"/>
    </source>
</evidence>
<dbReference type="PROSITE" id="PS51186">
    <property type="entry name" value="GNAT"/>
    <property type="match status" value="1"/>
</dbReference>
<evidence type="ECO:0000313" key="4">
    <source>
        <dbReference type="EMBL" id="KIZ18112.1"/>
    </source>
</evidence>
<dbReference type="PANTHER" id="PTHR43877:SF2">
    <property type="entry name" value="AMINOALKYLPHOSPHONATE N-ACETYLTRANSFERASE-RELATED"/>
    <property type="match status" value="1"/>
</dbReference>
<organism evidence="4 5">
    <name type="scientific">Streptomyces natalensis ATCC 27448</name>
    <dbReference type="NCBI Taxonomy" id="1240678"/>
    <lineage>
        <taxon>Bacteria</taxon>
        <taxon>Bacillati</taxon>
        <taxon>Actinomycetota</taxon>
        <taxon>Actinomycetes</taxon>
        <taxon>Kitasatosporales</taxon>
        <taxon>Streptomycetaceae</taxon>
        <taxon>Streptomyces</taxon>
    </lineage>
</organism>
<reference evidence="4 5" key="1">
    <citation type="submission" date="2014-09" db="EMBL/GenBank/DDBJ databases">
        <title>Draft genome sequence of Streptomyces natalensis ATCC 27448, producer of the antifungal pimaricin.</title>
        <authorList>
            <person name="Mendes M.V."/>
            <person name="Beites T."/>
            <person name="Pires S."/>
            <person name="Santos C.L."/>
            <person name="Moradas-Ferreira P."/>
        </authorList>
    </citation>
    <scope>NUCLEOTIDE SEQUENCE [LARGE SCALE GENOMIC DNA]</scope>
    <source>
        <strain evidence="4 5">ATCC 27448</strain>
    </source>
</reference>
<evidence type="ECO:0000313" key="5">
    <source>
        <dbReference type="Proteomes" id="UP000032458"/>
    </source>
</evidence>
<protein>
    <submittedName>
        <fullName evidence="4">Protein tyrosine phosphatase</fullName>
    </submittedName>
</protein>
<keyword evidence="2" id="KW-0012">Acyltransferase</keyword>
<dbReference type="Proteomes" id="UP000032458">
    <property type="component" value="Unassembled WGS sequence"/>
</dbReference>
<accession>A0A0D7CRS6</accession>
<dbReference type="AlphaFoldDB" id="A0A0D7CRS6"/>
<dbReference type="InterPro" id="IPR000182">
    <property type="entry name" value="GNAT_dom"/>
</dbReference>
<dbReference type="PANTHER" id="PTHR43877">
    <property type="entry name" value="AMINOALKYLPHOSPHONATE N-ACETYLTRANSFERASE-RELATED-RELATED"/>
    <property type="match status" value="1"/>
</dbReference>
<feature type="domain" description="N-acetyltransferase" evidence="3">
    <location>
        <begin position="4"/>
        <end position="174"/>
    </location>
</feature>
<evidence type="ECO:0000259" key="3">
    <source>
        <dbReference type="PROSITE" id="PS51186"/>
    </source>
</evidence>
<dbReference type="Pfam" id="PF13673">
    <property type="entry name" value="Acetyltransf_10"/>
    <property type="match status" value="1"/>
</dbReference>
<dbReference type="Gene3D" id="3.40.630.30">
    <property type="match status" value="1"/>
</dbReference>
<dbReference type="EMBL" id="JRKI01000010">
    <property type="protein sequence ID" value="KIZ18112.1"/>
    <property type="molecule type" value="Genomic_DNA"/>
</dbReference>
<proteinExistence type="predicted"/>
<dbReference type="InterPro" id="IPR050832">
    <property type="entry name" value="Bact_Acetyltransf"/>
</dbReference>
<dbReference type="SUPFAM" id="SSF55729">
    <property type="entry name" value="Acyl-CoA N-acyltransferases (Nat)"/>
    <property type="match status" value="1"/>
</dbReference>
<comment type="caution">
    <text evidence="4">The sequence shown here is derived from an EMBL/GenBank/DDBJ whole genome shotgun (WGS) entry which is preliminary data.</text>
</comment>
<keyword evidence="5" id="KW-1185">Reference proteome</keyword>
<dbReference type="InterPro" id="IPR016181">
    <property type="entry name" value="Acyl_CoA_acyltransferase"/>
</dbReference>
<dbReference type="RefSeq" id="WP_044364167.1">
    <property type="nucleotide sequence ID" value="NZ_JRKI01000010.1"/>
</dbReference>
<keyword evidence="1" id="KW-0808">Transferase</keyword>
<sequence length="177" mass="19898">MTMITYRLADATLDLPALVALYDDAARWMQDNGIVQWKPGEKDAEHFRRRITEREAGEVWLAETADRTVGGFELWWEDLPAWGEQPPVAGYVHRLMVDRASAPPGTGRALLDQAEQRITQAGRERCRLDCVSSNPRLRTYYEDAGYTVVGEHPSKVGPDGSRYGVTLLEKRLAPAGR</sequence>
<evidence type="ECO:0000256" key="2">
    <source>
        <dbReference type="ARBA" id="ARBA00023315"/>
    </source>
</evidence>